<evidence type="ECO:0000313" key="2">
    <source>
        <dbReference type="Proteomes" id="UP000728185"/>
    </source>
</evidence>
<dbReference type="EMBL" id="LUCM01001956">
    <property type="protein sequence ID" value="KAA0198067.1"/>
    <property type="molecule type" value="Genomic_DNA"/>
</dbReference>
<proteinExistence type="predicted"/>
<name>A0A8E0S7D2_9TREM</name>
<dbReference type="AlphaFoldDB" id="A0A8E0S7D2"/>
<organism evidence="1 2">
    <name type="scientific">Fasciolopsis buskii</name>
    <dbReference type="NCBI Taxonomy" id="27845"/>
    <lineage>
        <taxon>Eukaryota</taxon>
        <taxon>Metazoa</taxon>
        <taxon>Spiralia</taxon>
        <taxon>Lophotrochozoa</taxon>
        <taxon>Platyhelminthes</taxon>
        <taxon>Trematoda</taxon>
        <taxon>Digenea</taxon>
        <taxon>Plagiorchiida</taxon>
        <taxon>Echinostomata</taxon>
        <taxon>Echinostomatoidea</taxon>
        <taxon>Fasciolidae</taxon>
        <taxon>Fasciolopsis</taxon>
    </lineage>
</organism>
<sequence>MSYFLRFCFVAFHRSLRQFAVASTMNKAVVSNSTVLRPRLLHLLERFQRWSHQESKVCVDVCGLINSLVRDCVTLSEHILSRPSVLNQLVQVIFNVKTENRLRELTLLLLRSLFGAEELNSVLCSPPPIQSQKSAALNLFNDATLRQLLTFFRSTSCLPSSGLAQVPSPVSSALSTCGLTNGARCWLMELLALLATDPSVAVRLVRLGVIEAARFALKLLAHLLFHVDDALDVFKKVYQETDPIKLVACYGHLTGAVPPAIPRVCHEFPPGYRSKWTKSSGYQNPASESKSMYAPSVKDPMWSTEFPNSSHRSVPVCSCAPSAHGTQAFLGIVRGLLYWRLVTQKSNQSVKAVDQFGNHVTSATGLGMNADDVALLILQPLTEGCLHVDDTRIFSWICHVLVLVLDQRTELHLWTVYTNSFIREMDNRVTALITAVQAALDGVGKTLYPTLYG</sequence>
<dbReference type="Proteomes" id="UP000728185">
    <property type="component" value="Unassembled WGS sequence"/>
</dbReference>
<evidence type="ECO:0000313" key="1">
    <source>
        <dbReference type="EMBL" id="KAA0198067.1"/>
    </source>
</evidence>
<comment type="caution">
    <text evidence="1">The sequence shown here is derived from an EMBL/GenBank/DDBJ whole genome shotgun (WGS) entry which is preliminary data.</text>
</comment>
<gene>
    <name evidence="1" type="ORF">FBUS_08934</name>
</gene>
<accession>A0A8E0S7D2</accession>
<reference evidence="1" key="1">
    <citation type="submission" date="2019-05" db="EMBL/GenBank/DDBJ databases">
        <title>Annotation for the trematode Fasciolopsis buski.</title>
        <authorList>
            <person name="Choi Y.-J."/>
        </authorList>
    </citation>
    <scope>NUCLEOTIDE SEQUENCE</scope>
    <source>
        <strain evidence="1">HT</strain>
        <tissue evidence="1">Whole worm</tissue>
    </source>
</reference>
<keyword evidence="2" id="KW-1185">Reference proteome</keyword>
<dbReference type="OrthoDB" id="6284096at2759"/>
<protein>
    <submittedName>
        <fullName evidence="1">Uncharacterized protein</fullName>
    </submittedName>
</protein>